<gene>
    <name evidence="1" type="ORF">BU16DRAFT_539397</name>
</gene>
<organism evidence="1 2">
    <name type="scientific">Lophium mytilinum</name>
    <dbReference type="NCBI Taxonomy" id="390894"/>
    <lineage>
        <taxon>Eukaryota</taxon>
        <taxon>Fungi</taxon>
        <taxon>Dikarya</taxon>
        <taxon>Ascomycota</taxon>
        <taxon>Pezizomycotina</taxon>
        <taxon>Dothideomycetes</taxon>
        <taxon>Pleosporomycetidae</taxon>
        <taxon>Mytilinidiales</taxon>
        <taxon>Mytilinidiaceae</taxon>
        <taxon>Lophium</taxon>
    </lineage>
</organism>
<name>A0A6A6QSP9_9PEZI</name>
<evidence type="ECO:0000313" key="2">
    <source>
        <dbReference type="Proteomes" id="UP000799750"/>
    </source>
</evidence>
<keyword evidence="2" id="KW-1185">Reference proteome</keyword>
<dbReference type="Proteomes" id="UP000799750">
    <property type="component" value="Unassembled WGS sequence"/>
</dbReference>
<dbReference type="EMBL" id="MU004189">
    <property type="protein sequence ID" value="KAF2495441.1"/>
    <property type="molecule type" value="Genomic_DNA"/>
</dbReference>
<dbReference type="AlphaFoldDB" id="A0A6A6QSP9"/>
<evidence type="ECO:0000313" key="1">
    <source>
        <dbReference type="EMBL" id="KAF2495441.1"/>
    </source>
</evidence>
<proteinExistence type="predicted"/>
<protein>
    <submittedName>
        <fullName evidence="1">Uncharacterized protein</fullName>
    </submittedName>
</protein>
<accession>A0A6A6QSP9</accession>
<sequence length="505" mass="57151">MDSQRFNDVLARIAAQMHHPPPYRGPDRLSTLPTEILEAIIKEILEEDALSITEPPNVAKTTLLALRRTNHEVYRKSSAAFGRFFFKTLMRKPHWRTVNHKYMDGIEKIASNPDWRTAVKSLQWTLMHVDPLLFAQHGIMKAPIGDYDQPTCVLETYLNKAIPRLPALAEVTINSCCDYDMPCAERWSGHPYIREKFKEIHPSEALRGAVAILRPILTFGRGSQISKLVLEDPAKSTFGVSVRLFLHTEAMRGDLTGLRTLRVALTTECVEDYGSRTIDEAIDAFVRVVSAAASLTELKISFLFRHVGVVAWIKTKLERKSSRLLHALSETLQASKLRSLELANAFIDTDDLTKLLKTHASTIEYLRFGRINLLTGLWSSVLGFVEANLSALSEFEAAELLQGQRLIRFIGHAYPFSLDQERGLRDEEDIDLSAVSAVIWSSDMRHAHASSKFTEDCPDWVMVSLQKHPRGFRLRKEYGDDIGWVLKGLAGRIQVDVRDAPEYGW</sequence>
<reference evidence="1" key="1">
    <citation type="journal article" date="2020" name="Stud. Mycol.">
        <title>101 Dothideomycetes genomes: a test case for predicting lifestyles and emergence of pathogens.</title>
        <authorList>
            <person name="Haridas S."/>
            <person name="Albert R."/>
            <person name="Binder M."/>
            <person name="Bloem J."/>
            <person name="Labutti K."/>
            <person name="Salamov A."/>
            <person name="Andreopoulos B."/>
            <person name="Baker S."/>
            <person name="Barry K."/>
            <person name="Bills G."/>
            <person name="Bluhm B."/>
            <person name="Cannon C."/>
            <person name="Castanera R."/>
            <person name="Culley D."/>
            <person name="Daum C."/>
            <person name="Ezra D."/>
            <person name="Gonzalez J."/>
            <person name="Henrissat B."/>
            <person name="Kuo A."/>
            <person name="Liang C."/>
            <person name="Lipzen A."/>
            <person name="Lutzoni F."/>
            <person name="Magnuson J."/>
            <person name="Mondo S."/>
            <person name="Nolan M."/>
            <person name="Ohm R."/>
            <person name="Pangilinan J."/>
            <person name="Park H.-J."/>
            <person name="Ramirez L."/>
            <person name="Alfaro M."/>
            <person name="Sun H."/>
            <person name="Tritt A."/>
            <person name="Yoshinaga Y."/>
            <person name="Zwiers L.-H."/>
            <person name="Turgeon B."/>
            <person name="Goodwin S."/>
            <person name="Spatafora J."/>
            <person name="Crous P."/>
            <person name="Grigoriev I."/>
        </authorList>
    </citation>
    <scope>NUCLEOTIDE SEQUENCE</scope>
    <source>
        <strain evidence="1">CBS 269.34</strain>
    </source>
</reference>